<evidence type="ECO:0000313" key="1">
    <source>
        <dbReference type="EMBL" id="TMQ75043.1"/>
    </source>
</evidence>
<organism evidence="1 2">
    <name type="scientific">Candidatus Accumulibacter phosphatis</name>
    <dbReference type="NCBI Taxonomy" id="327160"/>
    <lineage>
        <taxon>Bacteria</taxon>
        <taxon>Pseudomonadati</taxon>
        <taxon>Pseudomonadota</taxon>
        <taxon>Betaproteobacteria</taxon>
        <taxon>Candidatus Accumulibacter</taxon>
    </lineage>
</organism>
<evidence type="ECO:0000313" key="2">
    <source>
        <dbReference type="Proteomes" id="UP000306324"/>
    </source>
</evidence>
<name>A0A5S4F2T8_9PROT</name>
<gene>
    <name evidence="1" type="ORF">ACCUM_2027</name>
</gene>
<proteinExistence type="predicted"/>
<keyword evidence="2" id="KW-1185">Reference proteome</keyword>
<reference evidence="1 2" key="1">
    <citation type="submission" date="2019-04" db="EMBL/GenBank/DDBJ databases">
        <title>A novel phosphate-accumulating bacterium identified in bioreactor for phosphate removal from wastewater.</title>
        <authorList>
            <person name="Kotlyarov R.Y."/>
            <person name="Beletsky A.V."/>
            <person name="Kallistova A.Y."/>
            <person name="Dorofeev A.G."/>
            <person name="Nikolaev Y.Y."/>
            <person name="Pimenov N.V."/>
            <person name="Ravin N.V."/>
            <person name="Mardanov A.V."/>
        </authorList>
    </citation>
    <scope>NUCLEOTIDE SEQUENCE [LARGE SCALE GENOMIC DNA]</scope>
    <source>
        <strain evidence="1 2">Bin19</strain>
    </source>
</reference>
<dbReference type="AlphaFoldDB" id="A0A5S4F2T8"/>
<accession>A0A5S4F2T8</accession>
<dbReference type="Proteomes" id="UP000306324">
    <property type="component" value="Unassembled WGS sequence"/>
</dbReference>
<protein>
    <submittedName>
        <fullName evidence="1">Uncharacterized protein</fullName>
    </submittedName>
</protein>
<sequence>MRKLNAELNETLEFSVTAVVLKAEPLWKDEAGVTRKAVPACAALPLSCNPATLEKSL</sequence>
<comment type="caution">
    <text evidence="1">The sequence shown here is derived from an EMBL/GenBank/DDBJ whole genome shotgun (WGS) entry which is preliminary data.</text>
</comment>
<dbReference type="EMBL" id="SWAD01000125">
    <property type="protein sequence ID" value="TMQ75043.1"/>
    <property type="molecule type" value="Genomic_DNA"/>
</dbReference>